<dbReference type="EMBL" id="JBHRWW010000029">
    <property type="protein sequence ID" value="MFC3690533.1"/>
    <property type="molecule type" value="Genomic_DNA"/>
</dbReference>
<dbReference type="Proteomes" id="UP001595685">
    <property type="component" value="Unassembled WGS sequence"/>
</dbReference>
<evidence type="ECO:0000313" key="2">
    <source>
        <dbReference type="EMBL" id="MFC3690533.1"/>
    </source>
</evidence>
<gene>
    <name evidence="2" type="ORF">ACFOLH_19465</name>
</gene>
<keyword evidence="3" id="KW-1185">Reference proteome</keyword>
<feature type="region of interest" description="Disordered" evidence="1">
    <location>
        <begin position="65"/>
        <end position="121"/>
    </location>
</feature>
<protein>
    <submittedName>
        <fullName evidence="2">Uncharacterized protein</fullName>
    </submittedName>
</protein>
<evidence type="ECO:0000313" key="3">
    <source>
        <dbReference type="Proteomes" id="UP001595685"/>
    </source>
</evidence>
<accession>A0ABV7WN72</accession>
<reference evidence="3" key="1">
    <citation type="journal article" date="2019" name="Int. J. Syst. Evol. Microbiol.">
        <title>The Global Catalogue of Microorganisms (GCM) 10K type strain sequencing project: providing services to taxonomists for standard genome sequencing and annotation.</title>
        <authorList>
            <consortium name="The Broad Institute Genomics Platform"/>
            <consortium name="The Broad Institute Genome Sequencing Center for Infectious Disease"/>
            <person name="Wu L."/>
            <person name="Ma J."/>
        </authorList>
    </citation>
    <scope>NUCLEOTIDE SEQUENCE [LARGE SCALE GENOMIC DNA]</scope>
    <source>
        <strain evidence="3">NCAIM B.02333</strain>
    </source>
</reference>
<name>A0ABV7WN72_9MICO</name>
<organism evidence="2 3">
    <name type="scientific">Aquipuribacter hungaricus</name>
    <dbReference type="NCBI Taxonomy" id="545624"/>
    <lineage>
        <taxon>Bacteria</taxon>
        <taxon>Bacillati</taxon>
        <taxon>Actinomycetota</taxon>
        <taxon>Actinomycetes</taxon>
        <taxon>Micrococcales</taxon>
        <taxon>Intrasporangiaceae</taxon>
        <taxon>Aquipuribacter</taxon>
    </lineage>
</organism>
<proteinExistence type="predicted"/>
<feature type="compositionally biased region" description="Low complexity" evidence="1">
    <location>
        <begin position="77"/>
        <end position="86"/>
    </location>
</feature>
<comment type="caution">
    <text evidence="2">The sequence shown here is derived from an EMBL/GenBank/DDBJ whole genome shotgun (WGS) entry which is preliminary data.</text>
</comment>
<dbReference type="RefSeq" id="WP_340294422.1">
    <property type="nucleotide sequence ID" value="NZ_JBBEOI010000158.1"/>
</dbReference>
<sequence length="121" mass="12981">MTTSHPAPLDTDRVEAAARALLEDKVTAVRALALARRHRDDARAALVAAERDDATAHAAALRAGWTTEELRRVGLDAPTARTPGRPRGTRHTPRPPTRASTRPDTRLGTAPDTEQDPEPGA</sequence>
<evidence type="ECO:0000256" key="1">
    <source>
        <dbReference type="SAM" id="MobiDB-lite"/>
    </source>
</evidence>